<name>C8VYX8_DESAS</name>
<dbReference type="InterPro" id="IPR032250">
    <property type="entry name" value="DUF4825"/>
</dbReference>
<keyword evidence="3" id="KW-1185">Reference proteome</keyword>
<dbReference type="Proteomes" id="UP000002217">
    <property type="component" value="Chromosome"/>
</dbReference>
<dbReference type="AlphaFoldDB" id="C8VYX8"/>
<gene>
    <name evidence="2" type="ordered locus">Dtox_2059</name>
</gene>
<dbReference type="STRING" id="485916.Dtox_2059"/>
<reference evidence="2 3" key="1">
    <citation type="journal article" date="2009" name="Stand. Genomic Sci.">
        <title>Complete genome sequence of Desulfotomaculum acetoxidans type strain (5575).</title>
        <authorList>
            <person name="Spring S."/>
            <person name="Lapidus A."/>
            <person name="Schroder M."/>
            <person name="Gleim D."/>
            <person name="Sims D."/>
            <person name="Meincke L."/>
            <person name="Glavina Del Rio T."/>
            <person name="Tice H."/>
            <person name="Copeland A."/>
            <person name="Cheng J.F."/>
            <person name="Lucas S."/>
            <person name="Chen F."/>
            <person name="Nolan M."/>
            <person name="Bruce D."/>
            <person name="Goodwin L."/>
            <person name="Pitluck S."/>
            <person name="Ivanova N."/>
            <person name="Mavromatis K."/>
            <person name="Mikhailova N."/>
            <person name="Pati A."/>
            <person name="Chen A."/>
            <person name="Palaniappan K."/>
            <person name="Land M."/>
            <person name="Hauser L."/>
            <person name="Chang Y.J."/>
            <person name="Jeffries C.D."/>
            <person name="Chain P."/>
            <person name="Saunders E."/>
            <person name="Brettin T."/>
            <person name="Detter J.C."/>
            <person name="Goker M."/>
            <person name="Bristow J."/>
            <person name="Eisen J.A."/>
            <person name="Markowitz V."/>
            <person name="Hugenholtz P."/>
            <person name="Kyrpides N.C."/>
            <person name="Klenk H.P."/>
            <person name="Han C."/>
        </authorList>
    </citation>
    <scope>NUCLEOTIDE SEQUENCE [LARGE SCALE GENOMIC DNA]</scope>
    <source>
        <strain evidence="3">ATCC 49208 / DSM 771 / VKM B-1644</strain>
    </source>
</reference>
<accession>C8VYX8</accession>
<dbReference type="eggNOG" id="COG4219">
    <property type="taxonomic scope" value="Bacteria"/>
</dbReference>
<dbReference type="HOGENOM" id="CLU_1347069_0_0_9"/>
<dbReference type="EMBL" id="CP001720">
    <property type="protein sequence ID" value="ACV62888.1"/>
    <property type="molecule type" value="Genomic_DNA"/>
</dbReference>
<protein>
    <recommendedName>
        <fullName evidence="1">DUF4825 domain-containing protein</fullName>
    </recommendedName>
</protein>
<dbReference type="RefSeq" id="WP_015757592.1">
    <property type="nucleotide sequence ID" value="NC_013216.1"/>
</dbReference>
<dbReference type="KEGG" id="dae:Dtox_2059"/>
<evidence type="ECO:0000259" key="1">
    <source>
        <dbReference type="Pfam" id="PF16107"/>
    </source>
</evidence>
<dbReference type="Pfam" id="PF16107">
    <property type="entry name" value="DUF4825"/>
    <property type="match status" value="1"/>
</dbReference>
<sequence length="203" mass="23017">MREFAKNKSWVILMGVLFLLMVLGTELKQAKSAKESNSPNSSIYNAEILYKYKTPYVGDNSKVVHLIDSLPYANLRKNVLLQTQVVPYGVTVDYDFSSAHKEPQQMETYFQNNAIILFALIENIDEVTFITRGIGKYPKYHYIRSELQKNFAQDIRSYSNDIPALEALLEELPKPAPINPAHSIDIAISRAIIAQGRGYKSGR</sequence>
<feature type="domain" description="DUF4825" evidence="1">
    <location>
        <begin position="49"/>
        <end position="136"/>
    </location>
</feature>
<organism evidence="2 3">
    <name type="scientific">Desulfofarcimen acetoxidans (strain ATCC 49208 / DSM 771 / KCTC 5769 / VKM B-1644 / 5575)</name>
    <name type="common">Desulfotomaculum acetoxidans</name>
    <dbReference type="NCBI Taxonomy" id="485916"/>
    <lineage>
        <taxon>Bacteria</taxon>
        <taxon>Bacillati</taxon>
        <taxon>Bacillota</taxon>
        <taxon>Clostridia</taxon>
        <taxon>Eubacteriales</taxon>
        <taxon>Peptococcaceae</taxon>
        <taxon>Desulfofarcimen</taxon>
    </lineage>
</organism>
<evidence type="ECO:0000313" key="3">
    <source>
        <dbReference type="Proteomes" id="UP000002217"/>
    </source>
</evidence>
<evidence type="ECO:0000313" key="2">
    <source>
        <dbReference type="EMBL" id="ACV62888.1"/>
    </source>
</evidence>
<dbReference type="OrthoDB" id="9770467at2"/>
<proteinExistence type="predicted"/>